<keyword evidence="2" id="KW-1185">Reference proteome</keyword>
<organism evidence="1 2">
    <name type="scientific">Pleuronectes platessa</name>
    <name type="common">European plaice</name>
    <dbReference type="NCBI Taxonomy" id="8262"/>
    <lineage>
        <taxon>Eukaryota</taxon>
        <taxon>Metazoa</taxon>
        <taxon>Chordata</taxon>
        <taxon>Craniata</taxon>
        <taxon>Vertebrata</taxon>
        <taxon>Euteleostomi</taxon>
        <taxon>Actinopterygii</taxon>
        <taxon>Neopterygii</taxon>
        <taxon>Teleostei</taxon>
        <taxon>Neoteleostei</taxon>
        <taxon>Acanthomorphata</taxon>
        <taxon>Carangaria</taxon>
        <taxon>Pleuronectiformes</taxon>
        <taxon>Pleuronectoidei</taxon>
        <taxon>Pleuronectidae</taxon>
        <taxon>Pleuronectes</taxon>
    </lineage>
</organism>
<proteinExistence type="predicted"/>
<dbReference type="AlphaFoldDB" id="A0A9N7VE64"/>
<dbReference type="Proteomes" id="UP001153269">
    <property type="component" value="Unassembled WGS sequence"/>
</dbReference>
<name>A0A9N7VE64_PLEPL</name>
<sequence>MPLTNIEQQVPGSLSAEGRDGWRVGVELRAPNYSPGSHSLHASPSAPMFGCIFPGTDDVLSPALRSQEGSTSAQSAALSD</sequence>
<comment type="caution">
    <text evidence="1">The sequence shown here is derived from an EMBL/GenBank/DDBJ whole genome shotgun (WGS) entry which is preliminary data.</text>
</comment>
<dbReference type="EMBL" id="CADEAL010004008">
    <property type="protein sequence ID" value="CAB1449268.1"/>
    <property type="molecule type" value="Genomic_DNA"/>
</dbReference>
<evidence type="ECO:0000313" key="1">
    <source>
        <dbReference type="EMBL" id="CAB1449268.1"/>
    </source>
</evidence>
<reference evidence="1" key="1">
    <citation type="submission" date="2020-03" db="EMBL/GenBank/DDBJ databases">
        <authorList>
            <person name="Weist P."/>
        </authorList>
    </citation>
    <scope>NUCLEOTIDE SEQUENCE</scope>
</reference>
<protein>
    <submittedName>
        <fullName evidence="1">Uncharacterized protein</fullName>
    </submittedName>
</protein>
<gene>
    <name evidence="1" type="ORF">PLEPLA_LOCUS36949</name>
</gene>
<accession>A0A9N7VE64</accession>
<evidence type="ECO:0000313" key="2">
    <source>
        <dbReference type="Proteomes" id="UP001153269"/>
    </source>
</evidence>